<dbReference type="EMBL" id="JAACJN010000203">
    <property type="protein sequence ID" value="KAF5361593.1"/>
    <property type="molecule type" value="Genomic_DNA"/>
</dbReference>
<dbReference type="AlphaFoldDB" id="A0A8H5GAZ8"/>
<comment type="caution">
    <text evidence="1">The sequence shown here is derived from an EMBL/GenBank/DDBJ whole genome shotgun (WGS) entry which is preliminary data.</text>
</comment>
<evidence type="ECO:0000313" key="2">
    <source>
        <dbReference type="Proteomes" id="UP000518752"/>
    </source>
</evidence>
<keyword evidence="2" id="KW-1185">Reference proteome</keyword>
<evidence type="ECO:0000313" key="1">
    <source>
        <dbReference type="EMBL" id="KAF5361593.1"/>
    </source>
</evidence>
<proteinExistence type="predicted"/>
<gene>
    <name evidence="1" type="ORF">D9757_011550</name>
</gene>
<dbReference type="OrthoDB" id="10450636at2759"/>
<organism evidence="1 2">
    <name type="scientific">Collybiopsis confluens</name>
    <dbReference type="NCBI Taxonomy" id="2823264"/>
    <lineage>
        <taxon>Eukaryota</taxon>
        <taxon>Fungi</taxon>
        <taxon>Dikarya</taxon>
        <taxon>Basidiomycota</taxon>
        <taxon>Agaricomycotina</taxon>
        <taxon>Agaricomycetes</taxon>
        <taxon>Agaricomycetidae</taxon>
        <taxon>Agaricales</taxon>
        <taxon>Marasmiineae</taxon>
        <taxon>Omphalotaceae</taxon>
        <taxon>Collybiopsis</taxon>
    </lineage>
</organism>
<protein>
    <submittedName>
        <fullName evidence="1">Uncharacterized protein</fullName>
    </submittedName>
</protein>
<accession>A0A8H5GAZ8</accession>
<sequence>MSVIGEISAGIAIFNLISSLVDRARPAVQKKLPHRILSDGRAILDSEENIRRFNRLVELAPPTAKTLQKRRDRVYRQLQTTLVACDAGKKHWNVKIRLELFHKAEDVYKNIQVYEHALHNASSREEREANRRTLMSIPSIPDLRHGQSSGHLDPSIAYGVKPLESAPFYRLQSHSMASLLDIALQKALLEQCIPDAAANGVAIPEQCQLVGHLEMETEGEVLHAMMSGSLNPGGISINDDVQVTIKPQESTETLVSTVPQL</sequence>
<reference evidence="1 2" key="1">
    <citation type="journal article" date="2020" name="ISME J.">
        <title>Uncovering the hidden diversity of litter-decomposition mechanisms in mushroom-forming fungi.</title>
        <authorList>
            <person name="Floudas D."/>
            <person name="Bentzer J."/>
            <person name="Ahren D."/>
            <person name="Johansson T."/>
            <person name="Persson P."/>
            <person name="Tunlid A."/>
        </authorList>
    </citation>
    <scope>NUCLEOTIDE SEQUENCE [LARGE SCALE GENOMIC DNA]</scope>
    <source>
        <strain evidence="1 2">CBS 406.79</strain>
    </source>
</reference>
<dbReference type="Proteomes" id="UP000518752">
    <property type="component" value="Unassembled WGS sequence"/>
</dbReference>
<name>A0A8H5GAZ8_9AGAR</name>